<dbReference type="EMBL" id="KL596678">
    <property type="protein sequence ID" value="KER29446.1"/>
    <property type="molecule type" value="Genomic_DNA"/>
</dbReference>
<evidence type="ECO:0000313" key="3">
    <source>
        <dbReference type="Proteomes" id="UP000054324"/>
    </source>
</evidence>
<accession>A0A074ZQM9</accession>
<keyword evidence="1" id="KW-0472">Membrane</keyword>
<dbReference type="KEGG" id="ovi:T265_03912"/>
<keyword evidence="3" id="KW-1185">Reference proteome</keyword>
<organism evidence="2 3">
    <name type="scientific">Opisthorchis viverrini</name>
    <name type="common">Southeast Asian liver fluke</name>
    <dbReference type="NCBI Taxonomy" id="6198"/>
    <lineage>
        <taxon>Eukaryota</taxon>
        <taxon>Metazoa</taxon>
        <taxon>Spiralia</taxon>
        <taxon>Lophotrochozoa</taxon>
        <taxon>Platyhelminthes</taxon>
        <taxon>Trematoda</taxon>
        <taxon>Digenea</taxon>
        <taxon>Opisthorchiida</taxon>
        <taxon>Opisthorchiata</taxon>
        <taxon>Opisthorchiidae</taxon>
        <taxon>Opisthorchis</taxon>
    </lineage>
</organism>
<dbReference type="AlphaFoldDB" id="A0A074ZQM9"/>
<dbReference type="RefSeq" id="XP_009166777.1">
    <property type="nucleotide sequence ID" value="XM_009168513.1"/>
</dbReference>
<dbReference type="CTD" id="20318099"/>
<keyword evidence="1" id="KW-0812">Transmembrane</keyword>
<reference evidence="2 3" key="1">
    <citation type="submission" date="2013-11" db="EMBL/GenBank/DDBJ databases">
        <title>Opisthorchis viverrini - life in the bile duct.</title>
        <authorList>
            <person name="Young N.D."/>
            <person name="Nagarajan N."/>
            <person name="Lin S.J."/>
            <person name="Korhonen P.K."/>
            <person name="Jex A.R."/>
            <person name="Hall R.S."/>
            <person name="Safavi-Hemami H."/>
            <person name="Kaewkong W."/>
            <person name="Bertrand D."/>
            <person name="Gao S."/>
            <person name="Seet Q."/>
            <person name="Wongkham S."/>
            <person name="Teh B.T."/>
            <person name="Wongkham C."/>
            <person name="Intapan P.M."/>
            <person name="Maleewong W."/>
            <person name="Yang X."/>
            <person name="Hu M."/>
            <person name="Wang Z."/>
            <person name="Hofmann A."/>
            <person name="Sternberg P.W."/>
            <person name="Tan P."/>
            <person name="Wang J."/>
            <person name="Gasser R.B."/>
        </authorList>
    </citation>
    <scope>NUCLEOTIDE SEQUENCE [LARGE SCALE GENOMIC DNA]</scope>
</reference>
<protein>
    <submittedName>
        <fullName evidence="2">Uncharacterized protein</fullName>
    </submittedName>
</protein>
<proteinExistence type="predicted"/>
<sequence>MNERFSWVPDVSLFIKGMIISTRPNGIFGGNLNIGTSRNAKQSRSWVFISCLGLSNLAVSHFSCFLLVAWQLGTKRVLQLNDGFLYCTINVRYQFTKYTSLDSRNSSTTNGLLGL</sequence>
<feature type="transmembrane region" description="Helical" evidence="1">
    <location>
        <begin position="46"/>
        <end position="70"/>
    </location>
</feature>
<keyword evidence="1" id="KW-1133">Transmembrane helix</keyword>
<evidence type="ECO:0000256" key="1">
    <source>
        <dbReference type="SAM" id="Phobius"/>
    </source>
</evidence>
<dbReference type="Proteomes" id="UP000054324">
    <property type="component" value="Unassembled WGS sequence"/>
</dbReference>
<evidence type="ECO:0000313" key="2">
    <source>
        <dbReference type="EMBL" id="KER29446.1"/>
    </source>
</evidence>
<dbReference type="GeneID" id="20318099"/>
<gene>
    <name evidence="2" type="ORF">T265_03912</name>
</gene>
<name>A0A074ZQM9_OPIVI</name>